<evidence type="ECO:0000313" key="3">
    <source>
        <dbReference type="Proteomes" id="UP001303115"/>
    </source>
</evidence>
<dbReference type="AlphaFoldDB" id="A0AAN6PEC0"/>
<name>A0AAN6PEC0_9PEZI</name>
<protein>
    <submittedName>
        <fullName evidence="2">Uncharacterized protein</fullName>
    </submittedName>
</protein>
<sequence>MEEKALQEDEDNKTWQRARWATARKAIADGTFEEPEIRFPVIINGPISSAKKLQRLAEMGSVPEALETTLVREKWISTTKPATICHVNFAERMKLEEKANVEYDVSGKFMVLFRGQRRHAMLVRSLKEGGTRQDPGETIDNRESPGNGKVKE</sequence>
<evidence type="ECO:0000256" key="1">
    <source>
        <dbReference type="SAM" id="MobiDB-lite"/>
    </source>
</evidence>
<keyword evidence="3" id="KW-1185">Reference proteome</keyword>
<evidence type="ECO:0000313" key="2">
    <source>
        <dbReference type="EMBL" id="KAK4038355.1"/>
    </source>
</evidence>
<dbReference type="Proteomes" id="UP001303115">
    <property type="component" value="Unassembled WGS sequence"/>
</dbReference>
<comment type="caution">
    <text evidence="2">The sequence shown here is derived from an EMBL/GenBank/DDBJ whole genome shotgun (WGS) entry which is preliminary data.</text>
</comment>
<feature type="region of interest" description="Disordered" evidence="1">
    <location>
        <begin position="125"/>
        <end position="152"/>
    </location>
</feature>
<dbReference type="EMBL" id="MU854432">
    <property type="protein sequence ID" value="KAK4038355.1"/>
    <property type="molecule type" value="Genomic_DNA"/>
</dbReference>
<reference evidence="3" key="1">
    <citation type="journal article" date="2023" name="Mol. Phylogenet. Evol.">
        <title>Genome-scale phylogeny and comparative genomics of the fungal order Sordariales.</title>
        <authorList>
            <person name="Hensen N."/>
            <person name="Bonometti L."/>
            <person name="Westerberg I."/>
            <person name="Brannstrom I.O."/>
            <person name="Guillou S."/>
            <person name="Cros-Aarteil S."/>
            <person name="Calhoun S."/>
            <person name="Haridas S."/>
            <person name="Kuo A."/>
            <person name="Mondo S."/>
            <person name="Pangilinan J."/>
            <person name="Riley R."/>
            <person name="LaButti K."/>
            <person name="Andreopoulos B."/>
            <person name="Lipzen A."/>
            <person name="Chen C."/>
            <person name="Yan M."/>
            <person name="Daum C."/>
            <person name="Ng V."/>
            <person name="Clum A."/>
            <person name="Steindorff A."/>
            <person name="Ohm R.A."/>
            <person name="Martin F."/>
            <person name="Silar P."/>
            <person name="Natvig D.O."/>
            <person name="Lalanne C."/>
            <person name="Gautier V."/>
            <person name="Ament-Velasquez S.L."/>
            <person name="Kruys A."/>
            <person name="Hutchinson M.I."/>
            <person name="Powell A.J."/>
            <person name="Barry K."/>
            <person name="Miller A.N."/>
            <person name="Grigoriev I.V."/>
            <person name="Debuchy R."/>
            <person name="Gladieux P."/>
            <person name="Hiltunen Thoren M."/>
            <person name="Johannesson H."/>
        </authorList>
    </citation>
    <scope>NUCLEOTIDE SEQUENCE [LARGE SCALE GENOMIC DNA]</scope>
    <source>
        <strain evidence="3">CBS 284.82</strain>
    </source>
</reference>
<proteinExistence type="predicted"/>
<gene>
    <name evidence="2" type="ORF">C8A01DRAFT_17578</name>
</gene>
<accession>A0AAN6PEC0</accession>
<organism evidence="2 3">
    <name type="scientific">Parachaetomium inaequale</name>
    <dbReference type="NCBI Taxonomy" id="2588326"/>
    <lineage>
        <taxon>Eukaryota</taxon>
        <taxon>Fungi</taxon>
        <taxon>Dikarya</taxon>
        <taxon>Ascomycota</taxon>
        <taxon>Pezizomycotina</taxon>
        <taxon>Sordariomycetes</taxon>
        <taxon>Sordariomycetidae</taxon>
        <taxon>Sordariales</taxon>
        <taxon>Chaetomiaceae</taxon>
        <taxon>Parachaetomium</taxon>
    </lineage>
</organism>